<organism evidence="6 7">
    <name type="scientific">Lasiosphaeria ovina</name>
    <dbReference type="NCBI Taxonomy" id="92902"/>
    <lineage>
        <taxon>Eukaryota</taxon>
        <taxon>Fungi</taxon>
        <taxon>Dikarya</taxon>
        <taxon>Ascomycota</taxon>
        <taxon>Pezizomycotina</taxon>
        <taxon>Sordariomycetes</taxon>
        <taxon>Sordariomycetidae</taxon>
        <taxon>Sordariales</taxon>
        <taxon>Lasiosphaeriaceae</taxon>
        <taxon>Lasiosphaeria</taxon>
    </lineage>
</organism>
<dbReference type="Gene3D" id="1.20.58.1180">
    <property type="match status" value="1"/>
</dbReference>
<dbReference type="EMBL" id="JAULSN010000004">
    <property type="protein sequence ID" value="KAK3373695.1"/>
    <property type="molecule type" value="Genomic_DNA"/>
</dbReference>
<proteinExistence type="inferred from homology"/>
<accession>A0AAE0N822</accession>
<dbReference type="CDD" id="cd00866">
    <property type="entry name" value="PEBP_euk"/>
    <property type="match status" value="1"/>
</dbReference>
<reference evidence="6" key="2">
    <citation type="submission" date="2023-06" db="EMBL/GenBank/DDBJ databases">
        <authorList>
            <consortium name="Lawrence Berkeley National Laboratory"/>
            <person name="Haridas S."/>
            <person name="Hensen N."/>
            <person name="Bonometti L."/>
            <person name="Westerberg I."/>
            <person name="Brannstrom I.O."/>
            <person name="Guillou S."/>
            <person name="Cros-Aarteil S."/>
            <person name="Calhoun S."/>
            <person name="Kuo A."/>
            <person name="Mondo S."/>
            <person name="Pangilinan J."/>
            <person name="Riley R."/>
            <person name="Labutti K."/>
            <person name="Andreopoulos B."/>
            <person name="Lipzen A."/>
            <person name="Chen C."/>
            <person name="Yanf M."/>
            <person name="Daum C."/>
            <person name="Ng V."/>
            <person name="Clum A."/>
            <person name="Steindorff A."/>
            <person name="Ohm R."/>
            <person name="Martin F."/>
            <person name="Silar P."/>
            <person name="Natvig D."/>
            <person name="Lalanne C."/>
            <person name="Gautier V."/>
            <person name="Ament-Velasquez S.L."/>
            <person name="Kruys A."/>
            <person name="Hutchinson M.I."/>
            <person name="Powell A.J."/>
            <person name="Barry K."/>
            <person name="Miller A.N."/>
            <person name="Grigoriev I.V."/>
            <person name="Debuchy R."/>
            <person name="Gladieux P."/>
            <person name="Thoren M.H."/>
            <person name="Johannesson H."/>
        </authorList>
    </citation>
    <scope>NUCLEOTIDE SEQUENCE</scope>
    <source>
        <strain evidence="6">CBS 958.72</strain>
    </source>
</reference>
<protein>
    <recommendedName>
        <fullName evidence="5">Large ribosomal subunit protein mL38</fullName>
    </recommendedName>
</protein>
<reference evidence="6" key="1">
    <citation type="journal article" date="2023" name="Mol. Phylogenet. Evol.">
        <title>Genome-scale phylogeny and comparative genomics of the fungal order Sordariales.</title>
        <authorList>
            <person name="Hensen N."/>
            <person name="Bonometti L."/>
            <person name="Westerberg I."/>
            <person name="Brannstrom I.O."/>
            <person name="Guillou S."/>
            <person name="Cros-Aarteil S."/>
            <person name="Calhoun S."/>
            <person name="Haridas S."/>
            <person name="Kuo A."/>
            <person name="Mondo S."/>
            <person name="Pangilinan J."/>
            <person name="Riley R."/>
            <person name="LaButti K."/>
            <person name="Andreopoulos B."/>
            <person name="Lipzen A."/>
            <person name="Chen C."/>
            <person name="Yan M."/>
            <person name="Daum C."/>
            <person name="Ng V."/>
            <person name="Clum A."/>
            <person name="Steindorff A."/>
            <person name="Ohm R.A."/>
            <person name="Martin F."/>
            <person name="Silar P."/>
            <person name="Natvig D.O."/>
            <person name="Lalanne C."/>
            <person name="Gautier V."/>
            <person name="Ament-Velasquez S.L."/>
            <person name="Kruys A."/>
            <person name="Hutchinson M.I."/>
            <person name="Powell A.J."/>
            <person name="Barry K."/>
            <person name="Miller A.N."/>
            <person name="Grigoriev I.V."/>
            <person name="Debuchy R."/>
            <person name="Gladieux P."/>
            <person name="Hiltunen Thoren M."/>
            <person name="Johannesson H."/>
        </authorList>
    </citation>
    <scope>NUCLEOTIDE SEQUENCE</scope>
    <source>
        <strain evidence="6">CBS 958.72</strain>
    </source>
</reference>
<dbReference type="Proteomes" id="UP001287356">
    <property type="component" value="Unassembled WGS sequence"/>
</dbReference>
<evidence type="ECO:0000256" key="3">
    <source>
        <dbReference type="ARBA" id="ARBA00037226"/>
    </source>
</evidence>
<dbReference type="PANTHER" id="PTHR11362:SF82">
    <property type="entry name" value="PHOSPHATIDYLETHANOLAMINE-BINDING PROTEIN 4"/>
    <property type="match status" value="1"/>
</dbReference>
<gene>
    <name evidence="6" type="ORF">B0T24DRAFT_624219</name>
</gene>
<evidence type="ECO:0000256" key="5">
    <source>
        <dbReference type="ARBA" id="ARBA00039444"/>
    </source>
</evidence>
<dbReference type="Pfam" id="PF01161">
    <property type="entry name" value="PBP"/>
    <property type="match status" value="1"/>
</dbReference>
<dbReference type="PANTHER" id="PTHR11362">
    <property type="entry name" value="PHOSPHATIDYLETHANOLAMINE-BINDING PROTEIN"/>
    <property type="match status" value="1"/>
</dbReference>
<evidence type="ECO:0000313" key="6">
    <source>
        <dbReference type="EMBL" id="KAK3373695.1"/>
    </source>
</evidence>
<evidence type="ECO:0000256" key="1">
    <source>
        <dbReference type="ARBA" id="ARBA00004173"/>
    </source>
</evidence>
<dbReference type="InterPro" id="IPR035810">
    <property type="entry name" value="PEBP_euk"/>
</dbReference>
<dbReference type="FunFam" id="3.90.280.10:FF:000004">
    <property type="entry name" value="Mitochondrial large ribosomal subunit YmL35"/>
    <property type="match status" value="1"/>
</dbReference>
<dbReference type="SUPFAM" id="SSF49777">
    <property type="entry name" value="PEBP-like"/>
    <property type="match status" value="1"/>
</dbReference>
<evidence type="ECO:0000256" key="2">
    <source>
        <dbReference type="ARBA" id="ARBA00023128"/>
    </source>
</evidence>
<sequence>MSRCQQVGQPILRSIRQQSYGYSYSATTCSIRYFTSTPRRRHDGPTLQTGSEPQNPIEAALLGATPLTGVPSKAWTPEQMASFTSPEHGSRRRRAAMATSGNIPFEQLPYQCFQEARKILAEDRAEKIAKIAATMIKIKHTESKDASQFRGGEHYKQKRLAALRAYVDELKVLADINDPMVKRRFEDGKGDMTKPVYRYLAEKKWHAMEHKIITQRIHQFHIVPDILPKFEPTVDLKLSFRSYPVQPGAILDSAMTEVPPAIRMQVFDKGGRLMTIAVIDSDVPDAESDGFKWRCHFLAANIPWDPTKTHLALRHIGVRAEGDVAVPWLPPYSQLGSPYHRLSVFVLQQKPGETLDVAQLKELYDGDAESRKAFGIKGLRDRFGLEPVGFNMFRTVWDDNTAAVMERHGIPGADIEFRRARVTTMKQPRKAKGWEAKRQKPKYRSLWKYSKRIA</sequence>
<dbReference type="Gene3D" id="3.90.280.10">
    <property type="entry name" value="PEBP-like"/>
    <property type="match status" value="1"/>
</dbReference>
<comment type="caution">
    <text evidence="6">The sequence shown here is derived from an EMBL/GenBank/DDBJ whole genome shotgun (WGS) entry which is preliminary data.</text>
</comment>
<dbReference type="InterPro" id="IPR036610">
    <property type="entry name" value="PEBP-like_sf"/>
</dbReference>
<comment type="similarity">
    <text evidence="4">Belongs to the phosphatidylethanolamine-binding protein family. Mitochondrion-specific ribosomal protein mL38 subfamily.</text>
</comment>
<evidence type="ECO:0000256" key="4">
    <source>
        <dbReference type="ARBA" id="ARBA00038016"/>
    </source>
</evidence>
<dbReference type="GO" id="GO:0005739">
    <property type="term" value="C:mitochondrion"/>
    <property type="evidence" value="ECO:0007669"/>
    <property type="project" value="UniProtKB-SubCell"/>
</dbReference>
<name>A0AAE0N822_9PEZI</name>
<comment type="function">
    <text evidence="3">Component of the mitochondrial ribosome (mitoribosome), a dedicated translation machinery responsible for the synthesis of mitochondrial genome-encoded proteins, including at least some of the essential transmembrane subunits of the mitochondrial respiratory chain. The mitoribosomes are attached to the mitochondrial inner membrane and translation products are cotranslationally integrated into the membrane.</text>
</comment>
<comment type="subcellular location">
    <subcellularLocation>
        <location evidence="1">Mitochondrion</location>
    </subcellularLocation>
</comment>
<keyword evidence="2" id="KW-0496">Mitochondrion</keyword>
<evidence type="ECO:0000313" key="7">
    <source>
        <dbReference type="Proteomes" id="UP001287356"/>
    </source>
</evidence>
<dbReference type="AlphaFoldDB" id="A0AAE0N822"/>
<dbReference type="InterPro" id="IPR008914">
    <property type="entry name" value="PEBP"/>
</dbReference>
<keyword evidence="7" id="KW-1185">Reference proteome</keyword>